<dbReference type="InterPro" id="IPR029028">
    <property type="entry name" value="Alpha/beta_knot_MTases"/>
</dbReference>
<dbReference type="InterPro" id="IPR001537">
    <property type="entry name" value="SpoU_MeTrfase"/>
</dbReference>
<evidence type="ECO:0000256" key="1">
    <source>
        <dbReference type="ARBA" id="ARBA00022603"/>
    </source>
</evidence>
<dbReference type="InterPro" id="IPR004441">
    <property type="entry name" value="rRNA_MeTrfase_TrmH"/>
</dbReference>
<dbReference type="GO" id="GO:0003723">
    <property type="term" value="F:RNA binding"/>
    <property type="evidence" value="ECO:0007669"/>
    <property type="project" value="InterPro"/>
</dbReference>
<accession>A0A0G0EWJ3</accession>
<evidence type="ECO:0000256" key="2">
    <source>
        <dbReference type="ARBA" id="ARBA00022679"/>
    </source>
</evidence>
<dbReference type="GO" id="GO:0008173">
    <property type="term" value="F:RNA methyltransferase activity"/>
    <property type="evidence" value="ECO:0007669"/>
    <property type="project" value="InterPro"/>
</dbReference>
<organism evidence="4 5">
    <name type="scientific">candidate division WS6 bacterium GW2011_GWC2_36_7</name>
    <dbReference type="NCBI Taxonomy" id="1619091"/>
    <lineage>
        <taxon>Bacteria</taxon>
        <taxon>Candidatus Dojkabacteria</taxon>
    </lineage>
</organism>
<gene>
    <name evidence="4" type="ORF">US24_C0032G0007</name>
</gene>
<dbReference type="GO" id="GO:0006396">
    <property type="term" value="P:RNA processing"/>
    <property type="evidence" value="ECO:0007669"/>
    <property type="project" value="InterPro"/>
</dbReference>
<dbReference type="Gene3D" id="3.40.1280.10">
    <property type="match status" value="1"/>
</dbReference>
<dbReference type="GO" id="GO:0005829">
    <property type="term" value="C:cytosol"/>
    <property type="evidence" value="ECO:0007669"/>
    <property type="project" value="TreeGrafter"/>
</dbReference>
<proteinExistence type="predicted"/>
<dbReference type="SUPFAM" id="SSF75217">
    <property type="entry name" value="alpha/beta knot"/>
    <property type="match status" value="1"/>
</dbReference>
<comment type="caution">
    <text evidence="4">The sequence shown here is derived from an EMBL/GenBank/DDBJ whole genome shotgun (WGS) entry which is preliminary data.</text>
</comment>
<dbReference type="GO" id="GO:0032259">
    <property type="term" value="P:methylation"/>
    <property type="evidence" value="ECO:0007669"/>
    <property type="project" value="UniProtKB-KW"/>
</dbReference>
<dbReference type="InterPro" id="IPR029026">
    <property type="entry name" value="tRNA_m1G_MTases_N"/>
</dbReference>
<dbReference type="EMBL" id="LBSF01000032">
    <property type="protein sequence ID" value="KKQ11343.1"/>
    <property type="molecule type" value="Genomic_DNA"/>
</dbReference>
<dbReference type="PANTHER" id="PTHR46429">
    <property type="entry name" value="23S RRNA (GUANOSINE-2'-O-)-METHYLTRANSFERASE RLMB"/>
    <property type="match status" value="1"/>
</dbReference>
<dbReference type="Pfam" id="PF00588">
    <property type="entry name" value="SpoU_methylase"/>
    <property type="match status" value="1"/>
</dbReference>
<feature type="non-terminal residue" evidence="4">
    <location>
        <position position="1"/>
    </location>
</feature>
<evidence type="ECO:0000313" key="5">
    <source>
        <dbReference type="Proteomes" id="UP000034075"/>
    </source>
</evidence>
<evidence type="ECO:0000259" key="3">
    <source>
        <dbReference type="Pfam" id="PF00588"/>
    </source>
</evidence>
<keyword evidence="2 4" id="KW-0808">Transferase</keyword>
<sequence>IVVWERVKSPVNLIKKLKREKYHVISFEQSKNSIDYKKVKVRYPVLFIVGNEVSGVDSKILALSDIVAEIKMMGKKESLNVSVAFGIIISRIINI</sequence>
<keyword evidence="1 4" id="KW-0489">Methyltransferase</keyword>
<protein>
    <submittedName>
        <fullName evidence="4">tRNA/rRNA methyltransferase (SpoU)</fullName>
    </submittedName>
</protein>
<evidence type="ECO:0000313" key="4">
    <source>
        <dbReference type="EMBL" id="KKQ11343.1"/>
    </source>
</evidence>
<feature type="domain" description="tRNA/rRNA methyltransferase SpoU type" evidence="3">
    <location>
        <begin position="4"/>
        <end position="89"/>
    </location>
</feature>
<dbReference type="AlphaFoldDB" id="A0A0G0EWJ3"/>
<name>A0A0G0EWJ3_9BACT</name>
<reference evidence="4 5" key="1">
    <citation type="journal article" date="2015" name="Nature">
        <title>rRNA introns, odd ribosomes, and small enigmatic genomes across a large radiation of phyla.</title>
        <authorList>
            <person name="Brown C.T."/>
            <person name="Hug L.A."/>
            <person name="Thomas B.C."/>
            <person name="Sharon I."/>
            <person name="Castelle C.J."/>
            <person name="Singh A."/>
            <person name="Wilkins M.J."/>
            <person name="Williams K.H."/>
            <person name="Banfield J.F."/>
        </authorList>
    </citation>
    <scope>NUCLEOTIDE SEQUENCE [LARGE SCALE GENOMIC DNA]</scope>
</reference>
<dbReference type="Proteomes" id="UP000034075">
    <property type="component" value="Unassembled WGS sequence"/>
</dbReference>
<dbReference type="PANTHER" id="PTHR46429:SF1">
    <property type="entry name" value="23S RRNA (GUANOSINE-2'-O-)-METHYLTRANSFERASE RLMB"/>
    <property type="match status" value="1"/>
</dbReference>